<reference evidence="1 2" key="1">
    <citation type="submission" date="2024-09" db="EMBL/GenBank/DDBJ databases">
        <authorList>
            <person name="Lee S.D."/>
        </authorList>
    </citation>
    <scope>NUCLEOTIDE SEQUENCE [LARGE SCALE GENOMIC DNA]</scope>
    <source>
        <strain evidence="1 2">N8-3</strain>
    </source>
</reference>
<organism evidence="1 2">
    <name type="scientific">Streptacidiphilus cavernicola</name>
    <dbReference type="NCBI Taxonomy" id="3342716"/>
    <lineage>
        <taxon>Bacteria</taxon>
        <taxon>Bacillati</taxon>
        <taxon>Actinomycetota</taxon>
        <taxon>Actinomycetes</taxon>
        <taxon>Kitasatosporales</taxon>
        <taxon>Streptomycetaceae</taxon>
        <taxon>Streptacidiphilus</taxon>
    </lineage>
</organism>
<protein>
    <recommendedName>
        <fullName evidence="3">Terminase small subunit</fullName>
    </recommendedName>
</protein>
<dbReference type="Proteomes" id="UP001592531">
    <property type="component" value="Unassembled WGS sequence"/>
</dbReference>
<keyword evidence="2" id="KW-1185">Reference proteome</keyword>
<proteinExistence type="predicted"/>
<sequence length="180" mass="20147">MGRPDKAKRAAIVQRRADAIELRLAGVDWLTIARKLAADPSINSDRIAYPQGYGCERYARGQEPPADDQLINYACRDVRAALKERAAEHDEKADELRAIENERLDKLFFVAYKQAVREGSLPAIDRALRVMERRARLLGLDTPTRTEITGRDGQPLEITTTSVDELEALIAANTEADDDE</sequence>
<name>A0ABV6W249_9ACTN</name>
<dbReference type="EMBL" id="JBHFAB010000023">
    <property type="protein sequence ID" value="MFC1420062.1"/>
    <property type="molecule type" value="Genomic_DNA"/>
</dbReference>
<evidence type="ECO:0008006" key="3">
    <source>
        <dbReference type="Google" id="ProtNLM"/>
    </source>
</evidence>
<evidence type="ECO:0000313" key="2">
    <source>
        <dbReference type="Proteomes" id="UP001592531"/>
    </source>
</evidence>
<accession>A0ABV6W249</accession>
<dbReference type="RefSeq" id="WP_380540571.1">
    <property type="nucleotide sequence ID" value="NZ_JBHFAB010000023.1"/>
</dbReference>
<comment type="caution">
    <text evidence="1">The sequence shown here is derived from an EMBL/GenBank/DDBJ whole genome shotgun (WGS) entry which is preliminary data.</text>
</comment>
<gene>
    <name evidence="1" type="ORF">ACEZDE_25990</name>
</gene>
<evidence type="ECO:0000313" key="1">
    <source>
        <dbReference type="EMBL" id="MFC1420062.1"/>
    </source>
</evidence>